<dbReference type="InterPro" id="IPR032672">
    <property type="entry name" value="TmcA/NAT10/Kre33"/>
</dbReference>
<evidence type="ECO:0000313" key="2">
    <source>
        <dbReference type="EMBL" id="KAF9619190.1"/>
    </source>
</evidence>
<dbReference type="InterPro" id="IPR027992">
    <property type="entry name" value="tRNA_bind_dom"/>
</dbReference>
<protein>
    <recommendedName>
        <fullName evidence="1">Possible tRNA binding domain-containing protein</fullName>
    </recommendedName>
</protein>
<dbReference type="GO" id="GO:0030686">
    <property type="term" value="C:90S preribosome"/>
    <property type="evidence" value="ECO:0007669"/>
    <property type="project" value="TreeGrafter"/>
</dbReference>
<evidence type="ECO:0000313" key="3">
    <source>
        <dbReference type="Proteomes" id="UP000631114"/>
    </source>
</evidence>
<reference evidence="2 3" key="1">
    <citation type="submission" date="2020-10" db="EMBL/GenBank/DDBJ databases">
        <title>The Coptis chinensis genome and diversification of protoberbering-type alkaloids.</title>
        <authorList>
            <person name="Wang B."/>
            <person name="Shu S."/>
            <person name="Song C."/>
            <person name="Liu Y."/>
        </authorList>
    </citation>
    <scope>NUCLEOTIDE SEQUENCE [LARGE SCALE GENOMIC DNA]</scope>
    <source>
        <strain evidence="2">HL-2020</strain>
        <tissue evidence="2">Leaf</tissue>
    </source>
</reference>
<name>A0A835IHR4_9MAGN</name>
<dbReference type="GO" id="GO:0000049">
    <property type="term" value="F:tRNA binding"/>
    <property type="evidence" value="ECO:0007669"/>
    <property type="project" value="TreeGrafter"/>
</dbReference>
<organism evidence="2 3">
    <name type="scientific">Coptis chinensis</name>
    <dbReference type="NCBI Taxonomy" id="261450"/>
    <lineage>
        <taxon>Eukaryota</taxon>
        <taxon>Viridiplantae</taxon>
        <taxon>Streptophyta</taxon>
        <taxon>Embryophyta</taxon>
        <taxon>Tracheophyta</taxon>
        <taxon>Spermatophyta</taxon>
        <taxon>Magnoliopsida</taxon>
        <taxon>Ranunculales</taxon>
        <taxon>Ranunculaceae</taxon>
        <taxon>Coptidoideae</taxon>
        <taxon>Coptis</taxon>
    </lineage>
</organism>
<accession>A0A835IHR4</accession>
<dbReference type="AlphaFoldDB" id="A0A835IHR4"/>
<proteinExistence type="predicted"/>
<dbReference type="PANTHER" id="PTHR10925">
    <property type="entry name" value="N-ACETYLTRANSFERASE 10"/>
    <property type="match status" value="1"/>
</dbReference>
<dbReference type="GO" id="GO:0005730">
    <property type="term" value="C:nucleolus"/>
    <property type="evidence" value="ECO:0007669"/>
    <property type="project" value="TreeGrafter"/>
</dbReference>
<dbReference type="GO" id="GO:1990883">
    <property type="term" value="F:18S rRNA cytidine N-acetyltransferase activity"/>
    <property type="evidence" value="ECO:0007669"/>
    <property type="project" value="TreeGrafter"/>
</dbReference>
<dbReference type="Pfam" id="PF13725">
    <property type="entry name" value="tRNA_bind_2"/>
    <property type="match status" value="1"/>
</dbReference>
<sequence length="149" mass="16946">MRCGYGSTAVELLTRYYEGELTPITVMDVEEVVESSPGKHSEAPEKPRPCAKACPFVLPREASSTFKSLTPVQTSILLCLGLKNQDFTCIQREMKLQRGQILNMFKDSMRRFHKYLYGIASNEFQSTLPQLREIVMLPHTVSVDNDLDR</sequence>
<dbReference type="GO" id="GO:1904812">
    <property type="term" value="P:rRNA acetylation involved in maturation of SSU-rRNA"/>
    <property type="evidence" value="ECO:0007669"/>
    <property type="project" value="TreeGrafter"/>
</dbReference>
<gene>
    <name evidence="2" type="ORF">IFM89_005744</name>
</gene>
<keyword evidence="3" id="KW-1185">Reference proteome</keyword>
<dbReference type="PANTHER" id="PTHR10925:SF5">
    <property type="entry name" value="RNA CYTIDINE ACETYLTRANSFERASE"/>
    <property type="match status" value="1"/>
</dbReference>
<dbReference type="Proteomes" id="UP000631114">
    <property type="component" value="Unassembled WGS sequence"/>
</dbReference>
<feature type="domain" description="Possible tRNA binding" evidence="1">
    <location>
        <begin position="68"/>
        <end position="134"/>
    </location>
</feature>
<dbReference type="EMBL" id="JADFTS010000002">
    <property type="protein sequence ID" value="KAF9619190.1"/>
    <property type="molecule type" value="Genomic_DNA"/>
</dbReference>
<dbReference type="OrthoDB" id="1933147at2759"/>
<evidence type="ECO:0000259" key="1">
    <source>
        <dbReference type="Pfam" id="PF13725"/>
    </source>
</evidence>
<comment type="caution">
    <text evidence="2">The sequence shown here is derived from an EMBL/GenBank/DDBJ whole genome shotgun (WGS) entry which is preliminary data.</text>
</comment>